<dbReference type="SUPFAM" id="SSF50891">
    <property type="entry name" value="Cyclophilin-like"/>
    <property type="match status" value="1"/>
</dbReference>
<dbReference type="InterPro" id="IPR029000">
    <property type="entry name" value="Cyclophilin-like_dom_sf"/>
</dbReference>
<keyword evidence="1" id="KW-0413">Isomerase</keyword>
<dbReference type="Gene3D" id="2.40.100.10">
    <property type="entry name" value="Cyclophilin-like"/>
    <property type="match status" value="1"/>
</dbReference>
<organism evidence="1 2">
    <name type="scientific">Galemys pyrenaicus</name>
    <name type="common">Iberian desman</name>
    <name type="synonym">Pyrenean desman</name>
    <dbReference type="NCBI Taxonomy" id="202257"/>
    <lineage>
        <taxon>Eukaryota</taxon>
        <taxon>Metazoa</taxon>
        <taxon>Chordata</taxon>
        <taxon>Craniata</taxon>
        <taxon>Vertebrata</taxon>
        <taxon>Euteleostomi</taxon>
        <taxon>Mammalia</taxon>
        <taxon>Eutheria</taxon>
        <taxon>Laurasiatheria</taxon>
        <taxon>Eulipotyphla</taxon>
        <taxon>Talpidae</taxon>
        <taxon>Galemys</taxon>
    </lineage>
</organism>
<dbReference type="Proteomes" id="UP000700334">
    <property type="component" value="Unassembled WGS sequence"/>
</dbReference>
<reference evidence="1" key="1">
    <citation type="journal article" date="2021" name="Evol. Appl.">
        <title>The genome of the Pyrenean desman and the effects of bottlenecks and inbreeding on the genomic landscape of an endangered species.</title>
        <authorList>
            <person name="Escoda L."/>
            <person name="Castresana J."/>
        </authorList>
    </citation>
    <scope>NUCLEOTIDE SEQUENCE</scope>
    <source>
        <strain evidence="1">IBE-C5619</strain>
    </source>
</reference>
<dbReference type="GO" id="GO:0016853">
    <property type="term" value="F:isomerase activity"/>
    <property type="evidence" value="ECO:0007669"/>
    <property type="project" value="UniProtKB-KW"/>
</dbReference>
<sequence>AKGMSYSNCQEFFAATVFKTAEKICALYTGEKDIRPTARKPLHYEGCPFNQVIKKFMILECRELKEGNALGIIPKDDSSANHPDFPEDADIDLKKLNKISLIAKDLKNIGNIF</sequence>
<dbReference type="AlphaFoldDB" id="A0A8J6ANL1"/>
<proteinExistence type="predicted"/>
<name>A0A8J6ANL1_GALPY</name>
<evidence type="ECO:0000313" key="1">
    <source>
        <dbReference type="EMBL" id="KAG8520465.1"/>
    </source>
</evidence>
<gene>
    <name evidence="1" type="ORF">J0S82_019816</name>
</gene>
<evidence type="ECO:0000313" key="2">
    <source>
        <dbReference type="Proteomes" id="UP000700334"/>
    </source>
</evidence>
<dbReference type="EMBL" id="JAGFMF010011568">
    <property type="protein sequence ID" value="KAG8520465.1"/>
    <property type="molecule type" value="Genomic_DNA"/>
</dbReference>
<accession>A0A8J6ANL1</accession>
<keyword evidence="2" id="KW-1185">Reference proteome</keyword>
<comment type="caution">
    <text evidence="1">The sequence shown here is derived from an EMBL/GenBank/DDBJ whole genome shotgun (WGS) entry which is preliminary data.</text>
</comment>
<protein>
    <submittedName>
        <fullName evidence="1">Peptidyl-prolyl cis-trans isomerase D</fullName>
    </submittedName>
</protein>
<feature type="non-terminal residue" evidence="1">
    <location>
        <position position="113"/>
    </location>
</feature>